<comment type="caution">
    <text evidence="15">The sequence shown here is derived from an EMBL/GenBank/DDBJ whole genome shotgun (WGS) entry which is preliminary data.</text>
</comment>
<dbReference type="Gene3D" id="3.30.230.10">
    <property type="match status" value="1"/>
</dbReference>
<dbReference type="Pfam" id="PF08544">
    <property type="entry name" value="GHMP_kinases_C"/>
    <property type="match status" value="1"/>
</dbReference>
<dbReference type="SUPFAM" id="SSF54211">
    <property type="entry name" value="Ribosomal protein S5 domain 2-like"/>
    <property type="match status" value="1"/>
</dbReference>
<name>A0ABR3EZQ9_9AGAR</name>
<dbReference type="GO" id="GO:0004335">
    <property type="term" value="F:galactokinase activity"/>
    <property type="evidence" value="ECO:0007669"/>
    <property type="project" value="UniProtKB-EC"/>
</dbReference>
<dbReference type="InterPro" id="IPR019741">
    <property type="entry name" value="Galactokinase_CS"/>
</dbReference>
<proteinExistence type="inferred from homology"/>
<comment type="similarity">
    <text evidence="2">Belongs to the GHMP kinase family. GalK subfamily.</text>
</comment>
<keyword evidence="6" id="KW-0547">Nucleotide-binding</keyword>
<dbReference type="Gene3D" id="3.30.70.3170">
    <property type="match status" value="1"/>
</dbReference>
<dbReference type="PIRSF" id="PIRSF000530">
    <property type="entry name" value="Galactokinase"/>
    <property type="match status" value="1"/>
</dbReference>
<feature type="domain" description="GHMP kinase C-terminal" evidence="13">
    <location>
        <begin position="450"/>
        <end position="522"/>
    </location>
</feature>
<dbReference type="PRINTS" id="PR00959">
    <property type="entry name" value="MEVGALKINASE"/>
</dbReference>
<dbReference type="EMBL" id="JBAHYK010001344">
    <property type="protein sequence ID" value="KAL0568418.1"/>
    <property type="molecule type" value="Genomic_DNA"/>
</dbReference>
<protein>
    <recommendedName>
        <fullName evidence="4">Galactokinase</fullName>
        <ecNumber evidence="3">2.7.1.6</ecNumber>
    </recommendedName>
    <alternativeName>
        <fullName evidence="9">Galactose kinase</fullName>
    </alternativeName>
</protein>
<organism evidence="15 16">
    <name type="scientific">Marasmius crinis-equi</name>
    <dbReference type="NCBI Taxonomy" id="585013"/>
    <lineage>
        <taxon>Eukaryota</taxon>
        <taxon>Fungi</taxon>
        <taxon>Dikarya</taxon>
        <taxon>Basidiomycota</taxon>
        <taxon>Agaricomycotina</taxon>
        <taxon>Agaricomycetes</taxon>
        <taxon>Agaricomycetidae</taxon>
        <taxon>Agaricales</taxon>
        <taxon>Marasmiineae</taxon>
        <taxon>Marasmiaceae</taxon>
        <taxon>Marasmius</taxon>
    </lineage>
</organism>
<evidence type="ECO:0000256" key="11">
    <source>
        <dbReference type="SAM" id="MobiDB-lite"/>
    </source>
</evidence>
<feature type="region of interest" description="Disordered" evidence="11">
    <location>
        <begin position="89"/>
        <end position="125"/>
    </location>
</feature>
<dbReference type="InterPro" id="IPR019539">
    <property type="entry name" value="GalKase_N"/>
</dbReference>
<evidence type="ECO:0000256" key="9">
    <source>
        <dbReference type="ARBA" id="ARBA00029590"/>
    </source>
</evidence>
<dbReference type="EC" id="2.7.1.6" evidence="3"/>
<dbReference type="NCBIfam" id="TIGR00131">
    <property type="entry name" value="gal_kin"/>
    <property type="match status" value="1"/>
</dbReference>
<dbReference type="InterPro" id="IPR000705">
    <property type="entry name" value="Galactokinase"/>
</dbReference>
<evidence type="ECO:0000259" key="13">
    <source>
        <dbReference type="Pfam" id="PF08544"/>
    </source>
</evidence>
<dbReference type="Pfam" id="PF00288">
    <property type="entry name" value="GHMP_kinases_N"/>
    <property type="match status" value="1"/>
</dbReference>
<evidence type="ECO:0000256" key="2">
    <source>
        <dbReference type="ARBA" id="ARBA00006566"/>
    </source>
</evidence>
<keyword evidence="16" id="KW-1185">Reference proteome</keyword>
<dbReference type="SUPFAM" id="SSF55060">
    <property type="entry name" value="GHMP Kinase, C-terminal domain"/>
    <property type="match status" value="1"/>
</dbReference>
<dbReference type="InterPro" id="IPR036554">
    <property type="entry name" value="GHMP_kinase_C_sf"/>
</dbReference>
<comment type="catalytic activity">
    <reaction evidence="10">
        <text>alpha-D-galactose + ATP = alpha-D-galactose 1-phosphate + ADP + H(+)</text>
        <dbReference type="Rhea" id="RHEA:13553"/>
        <dbReference type="ChEBI" id="CHEBI:15378"/>
        <dbReference type="ChEBI" id="CHEBI:28061"/>
        <dbReference type="ChEBI" id="CHEBI:30616"/>
        <dbReference type="ChEBI" id="CHEBI:58336"/>
        <dbReference type="ChEBI" id="CHEBI:456216"/>
        <dbReference type="EC" id="2.7.1.6"/>
    </reaction>
    <physiologicalReaction direction="left-to-right" evidence="10">
        <dbReference type="Rhea" id="RHEA:13554"/>
    </physiologicalReaction>
</comment>
<dbReference type="Proteomes" id="UP001465976">
    <property type="component" value="Unassembled WGS sequence"/>
</dbReference>
<dbReference type="Pfam" id="PF10509">
    <property type="entry name" value="GalKase_gal_bdg"/>
    <property type="match status" value="1"/>
</dbReference>
<evidence type="ECO:0000259" key="14">
    <source>
        <dbReference type="Pfam" id="PF10509"/>
    </source>
</evidence>
<evidence type="ECO:0000313" key="16">
    <source>
        <dbReference type="Proteomes" id="UP001465976"/>
    </source>
</evidence>
<keyword evidence="8" id="KW-0067">ATP-binding</keyword>
<dbReference type="InterPro" id="IPR006206">
    <property type="entry name" value="Mevalonate/galactokinase"/>
</dbReference>
<evidence type="ECO:0000256" key="7">
    <source>
        <dbReference type="ARBA" id="ARBA00022777"/>
    </source>
</evidence>
<sequence length="552" mass="59920">MSAQQPIPVYTNLNELYGELGTTLNHAQRWNDLAEDFQNKFGRKPAYIVRAPGRVNLIGEHIDYCLFGVLPAAIEQDILIACAPRSVPATSESHEPGHVTADNTHNKYTRQTFAPSQKRRGSVTEGQVNIEEWHLDINKKELRWESYVKAGYYGVLNNYFNGDPSTLPVPVDLLVTGAVPAGSGLSSSAAMVVASTLTFLAVNGKLDANLTATDDDSKKISKGELVEMAVANEYRVGVNSGGMDQAASVISIPSAALYISFFPTLTASPAPLPPGAVFVCANSLVVSDKAVTAKTNYNLRVVETLAAARILARHLGVPVGQNEKVQLREVVGRLVGEKGGKEGGEMDVGRLIEVLERMDGEIEVLKPAKKEGGDGEGQLGVTLEEMIEKSGLKKEEFHELYLSWVEVEATHFQLYKRAKHVFSEALRVLQFRQVCLDASASPSSSPLEVIEKLGNLMNESQKSCNELYECSCAELNELTRIAREAGAYGSRLTGAGWGGCTVSIVAEDKVEVFIKQVSERYPRYKGLSKEALGEAIFATKPSSGACVFKFVD</sequence>
<dbReference type="PANTHER" id="PTHR10457:SF7">
    <property type="entry name" value="GALACTOKINASE-RELATED"/>
    <property type="match status" value="1"/>
</dbReference>
<evidence type="ECO:0000256" key="3">
    <source>
        <dbReference type="ARBA" id="ARBA00012315"/>
    </source>
</evidence>
<feature type="domain" description="GHMP kinase N-terminal" evidence="12">
    <location>
        <begin position="161"/>
        <end position="249"/>
    </location>
</feature>
<reference evidence="15 16" key="1">
    <citation type="submission" date="2024-02" db="EMBL/GenBank/DDBJ databases">
        <title>A draft genome for the cacao thread blight pathogen Marasmius crinis-equi.</title>
        <authorList>
            <person name="Cohen S.P."/>
            <person name="Baruah I.K."/>
            <person name="Amoako-Attah I."/>
            <person name="Bukari Y."/>
            <person name="Meinhardt L.W."/>
            <person name="Bailey B.A."/>
        </authorList>
    </citation>
    <scope>NUCLEOTIDE SEQUENCE [LARGE SCALE GENOMIC DNA]</scope>
    <source>
        <strain evidence="15 16">GH-76</strain>
    </source>
</reference>
<dbReference type="PANTHER" id="PTHR10457">
    <property type="entry name" value="MEVALONATE KINASE/GALACTOKINASE"/>
    <property type="match status" value="1"/>
</dbReference>
<evidence type="ECO:0000256" key="10">
    <source>
        <dbReference type="ARBA" id="ARBA00049538"/>
    </source>
</evidence>
<gene>
    <name evidence="15" type="primary">GAL1_1</name>
    <name evidence="15" type="ORF">V5O48_013562</name>
</gene>
<dbReference type="InterPro" id="IPR006204">
    <property type="entry name" value="GHMP_kinase_N_dom"/>
</dbReference>
<feature type="domain" description="Galactokinase N-terminal" evidence="14">
    <location>
        <begin position="35"/>
        <end position="84"/>
    </location>
</feature>
<dbReference type="InterPro" id="IPR014721">
    <property type="entry name" value="Ribsml_uS5_D2-typ_fold_subgr"/>
</dbReference>
<accession>A0ABR3EZQ9</accession>
<keyword evidence="7" id="KW-0418">Kinase</keyword>
<evidence type="ECO:0000256" key="5">
    <source>
        <dbReference type="ARBA" id="ARBA00022679"/>
    </source>
</evidence>
<keyword evidence="5 15" id="KW-0808">Transferase</keyword>
<evidence type="ECO:0000259" key="12">
    <source>
        <dbReference type="Pfam" id="PF00288"/>
    </source>
</evidence>
<evidence type="ECO:0000256" key="8">
    <source>
        <dbReference type="ARBA" id="ARBA00022840"/>
    </source>
</evidence>
<dbReference type="Gene3D" id="1.20.1440.340">
    <property type="match status" value="1"/>
</dbReference>
<dbReference type="InterPro" id="IPR013750">
    <property type="entry name" value="GHMP_kinase_C_dom"/>
</dbReference>
<evidence type="ECO:0000256" key="1">
    <source>
        <dbReference type="ARBA" id="ARBA00004947"/>
    </source>
</evidence>
<dbReference type="PROSITE" id="PS00627">
    <property type="entry name" value="GHMP_KINASES_ATP"/>
    <property type="match status" value="1"/>
</dbReference>
<evidence type="ECO:0000256" key="6">
    <source>
        <dbReference type="ARBA" id="ARBA00022741"/>
    </source>
</evidence>
<dbReference type="PROSITE" id="PS00106">
    <property type="entry name" value="GALACTOKINASE"/>
    <property type="match status" value="1"/>
</dbReference>
<dbReference type="InterPro" id="IPR006203">
    <property type="entry name" value="GHMP_knse_ATP-bd_CS"/>
</dbReference>
<dbReference type="PRINTS" id="PR00473">
    <property type="entry name" value="GALCTOKINASE"/>
</dbReference>
<evidence type="ECO:0000256" key="4">
    <source>
        <dbReference type="ARBA" id="ARBA00019487"/>
    </source>
</evidence>
<comment type="pathway">
    <text evidence="1">Carbohydrate metabolism; galactose metabolism.</text>
</comment>
<evidence type="ECO:0000313" key="15">
    <source>
        <dbReference type="EMBL" id="KAL0568418.1"/>
    </source>
</evidence>
<dbReference type="InterPro" id="IPR020568">
    <property type="entry name" value="Ribosomal_Su5_D2-typ_SF"/>
</dbReference>